<feature type="region of interest" description="Disordered" evidence="6">
    <location>
        <begin position="144"/>
        <end position="199"/>
    </location>
</feature>
<evidence type="ECO:0000256" key="1">
    <source>
        <dbReference type="ARBA" id="ARBA00004123"/>
    </source>
</evidence>
<feature type="domain" description="C2H2-type" evidence="7">
    <location>
        <begin position="79"/>
        <end position="100"/>
    </location>
</feature>
<evidence type="ECO:0000256" key="5">
    <source>
        <dbReference type="ARBA" id="ARBA00023242"/>
    </source>
</evidence>
<dbReference type="GO" id="GO:0008270">
    <property type="term" value="F:zinc ion binding"/>
    <property type="evidence" value="ECO:0007669"/>
    <property type="project" value="UniProtKB-KW"/>
</dbReference>
<comment type="subcellular location">
    <subcellularLocation>
        <location evidence="1">Nucleus</location>
    </subcellularLocation>
</comment>
<evidence type="ECO:0000256" key="4">
    <source>
        <dbReference type="ARBA" id="ARBA00022833"/>
    </source>
</evidence>
<feature type="region of interest" description="Disordered" evidence="6">
    <location>
        <begin position="263"/>
        <end position="540"/>
    </location>
</feature>
<keyword evidence="2" id="KW-0479">Metal-binding</keyword>
<feature type="compositionally biased region" description="Gly residues" evidence="6">
    <location>
        <begin position="498"/>
        <end position="507"/>
    </location>
</feature>
<keyword evidence="5" id="KW-0539">Nucleus</keyword>
<gene>
    <name evidence="8" type="ORF">BRAFLDRAFT_64327</name>
</gene>
<feature type="compositionally biased region" description="Pro residues" evidence="6">
    <location>
        <begin position="470"/>
        <end position="485"/>
    </location>
</feature>
<evidence type="ECO:0000256" key="2">
    <source>
        <dbReference type="ARBA" id="ARBA00022723"/>
    </source>
</evidence>
<dbReference type="PANTHER" id="PTHR23215:SF0">
    <property type="entry name" value="BUB3-INTERACTING AND GLEBS MOTIF-CONTAINING PROTEIN ZNF207"/>
    <property type="match status" value="1"/>
</dbReference>
<feature type="compositionally biased region" description="Pro residues" evidence="6">
    <location>
        <begin position="279"/>
        <end position="294"/>
    </location>
</feature>
<dbReference type="STRING" id="7739.C3YWT5"/>
<feature type="compositionally biased region" description="Low complexity" evidence="6">
    <location>
        <begin position="345"/>
        <end position="357"/>
    </location>
</feature>
<feature type="compositionally biased region" description="Low complexity" evidence="6">
    <location>
        <begin position="175"/>
        <end position="184"/>
    </location>
</feature>
<feature type="compositionally biased region" description="Pro residues" evidence="6">
    <location>
        <begin position="524"/>
        <end position="534"/>
    </location>
</feature>
<evidence type="ECO:0000259" key="7">
    <source>
        <dbReference type="PROSITE" id="PS00028"/>
    </source>
</evidence>
<dbReference type="GO" id="GO:0005634">
    <property type="term" value="C:nucleus"/>
    <property type="evidence" value="ECO:0007669"/>
    <property type="project" value="UniProtKB-SubCell"/>
</dbReference>
<evidence type="ECO:0000256" key="6">
    <source>
        <dbReference type="SAM" id="MobiDB-lite"/>
    </source>
</evidence>
<feature type="compositionally biased region" description="Low complexity" evidence="6">
    <location>
        <begin position="295"/>
        <end position="328"/>
    </location>
</feature>
<feature type="compositionally biased region" description="Low complexity" evidence="6">
    <location>
        <begin position="443"/>
        <end position="469"/>
    </location>
</feature>
<dbReference type="PROSITE" id="PS00028">
    <property type="entry name" value="ZINC_FINGER_C2H2_1"/>
    <property type="match status" value="1"/>
</dbReference>
<feature type="compositionally biased region" description="Polar residues" evidence="6">
    <location>
        <begin position="363"/>
        <end position="378"/>
    </location>
</feature>
<reference evidence="8" key="1">
    <citation type="journal article" date="2008" name="Nature">
        <title>The amphioxus genome and the evolution of the chordate karyotype.</title>
        <authorList>
            <consortium name="US DOE Joint Genome Institute (JGI-PGF)"/>
            <person name="Putnam N.H."/>
            <person name="Butts T."/>
            <person name="Ferrier D.E.K."/>
            <person name="Furlong R.F."/>
            <person name="Hellsten U."/>
            <person name="Kawashima T."/>
            <person name="Robinson-Rechavi M."/>
            <person name="Shoguchi E."/>
            <person name="Terry A."/>
            <person name="Yu J.-K."/>
            <person name="Benito-Gutierrez E.L."/>
            <person name="Dubchak I."/>
            <person name="Garcia-Fernandez J."/>
            <person name="Gibson-Brown J.J."/>
            <person name="Grigoriev I.V."/>
            <person name="Horton A.C."/>
            <person name="de Jong P.J."/>
            <person name="Jurka J."/>
            <person name="Kapitonov V.V."/>
            <person name="Kohara Y."/>
            <person name="Kuroki Y."/>
            <person name="Lindquist E."/>
            <person name="Lucas S."/>
            <person name="Osoegawa K."/>
            <person name="Pennacchio L.A."/>
            <person name="Salamov A.A."/>
            <person name="Satou Y."/>
            <person name="Sauka-Spengler T."/>
            <person name="Schmutz J."/>
            <person name="Shin-I T."/>
            <person name="Toyoda A."/>
            <person name="Bronner-Fraser M."/>
            <person name="Fujiyama A."/>
            <person name="Holland L.Z."/>
            <person name="Holland P.W.H."/>
            <person name="Satoh N."/>
            <person name="Rokhsar D.S."/>
        </authorList>
    </citation>
    <scope>NUCLEOTIDE SEQUENCE [LARGE SCALE GENOMIC DNA]</scope>
    <source>
        <strain evidence="8">S238N-H82</strain>
        <tissue evidence="8">Testes</tissue>
    </source>
</reference>
<accession>C3YWT5</accession>
<dbReference type="CDD" id="cd20908">
    <property type="entry name" value="SUF4-like"/>
    <property type="match status" value="1"/>
</dbReference>
<protein>
    <recommendedName>
        <fullName evidence="7">C2H2-type domain-containing protein</fullName>
    </recommendedName>
</protein>
<name>C3YWT5_BRAFL</name>
<dbReference type="InParanoid" id="C3YWT5"/>
<dbReference type="PANTHER" id="PTHR23215">
    <property type="entry name" value="ZINC FINGER PROTEIN 207"/>
    <property type="match status" value="1"/>
</dbReference>
<feature type="compositionally biased region" description="Pro residues" evidence="6">
    <location>
        <begin position="508"/>
        <end position="517"/>
    </location>
</feature>
<dbReference type="InterPro" id="IPR013087">
    <property type="entry name" value="Znf_C2H2_type"/>
</dbReference>
<proteinExistence type="predicted"/>
<evidence type="ECO:0000256" key="3">
    <source>
        <dbReference type="ARBA" id="ARBA00022771"/>
    </source>
</evidence>
<feature type="compositionally biased region" description="Basic and acidic residues" evidence="6">
    <location>
        <begin position="392"/>
        <end position="406"/>
    </location>
</feature>
<evidence type="ECO:0000313" key="8">
    <source>
        <dbReference type="EMBL" id="EEN55329.1"/>
    </source>
</evidence>
<dbReference type="eggNOG" id="KOG2893">
    <property type="taxonomic scope" value="Eukaryota"/>
</dbReference>
<sequence>MGRKKKKQMKPWCWYPFQTLHNAHVVVYIRKLGVGVEDTLKIPQATGVLNKGRFPRYCNREFEDEKILMQHQRAKHFKCHICHKKLYSGPGLAIHCVQVHKETVDAVPNSLPGRADIELEIYGMEGIPEKDLKEHERQKIADEAAEAGGGAAGPVPKKPKTDAGEGTSAQPQGQMPSPAASMAPGPVPGVPPAMQHMPGMPMMPPPMPGMMPGQHGAPGMPTHMGMPPMVPGMPPMMMGMPPRPGMPMGPMGPMGMGVPPGMVPPMHGHGMHGPGGPGGMPPSSQPHSAPPTSQPPSTSAQQMQQPPAKPLFPAAAPTTTSTTGPVGADFKPLNAPSNIGPQKLPPTTTAAPLSTSAPPNPTQTRQATVSAAPSISKPSTSGGSTGGSTKLMHPEPEDVSLEERRAQMPKYNRQMPPVSVHAPASTSAPAPMGQPHAAPPVSAHAMGPPGHGMAPPGHAPPFGGNMMPPGNMPPNMRPPMPPPMGHPGGMGGPPPQGMGMGPGGMPFGGPPRGPPNMPFQGGPGMPPGMRPPMMAPQGRY</sequence>
<keyword evidence="4" id="KW-0862">Zinc</keyword>
<dbReference type="AlphaFoldDB" id="C3YWT5"/>
<dbReference type="EMBL" id="GG666561">
    <property type="protein sequence ID" value="EEN55329.1"/>
    <property type="molecule type" value="Genomic_DNA"/>
</dbReference>
<keyword evidence="3" id="KW-0863">Zinc-finger</keyword>
<organism>
    <name type="scientific">Branchiostoma floridae</name>
    <name type="common">Florida lancelet</name>
    <name type="synonym">Amphioxus</name>
    <dbReference type="NCBI Taxonomy" id="7739"/>
    <lineage>
        <taxon>Eukaryota</taxon>
        <taxon>Metazoa</taxon>
        <taxon>Chordata</taxon>
        <taxon>Cephalochordata</taxon>
        <taxon>Leptocardii</taxon>
        <taxon>Amphioxiformes</taxon>
        <taxon>Branchiostomatidae</taxon>
        <taxon>Branchiostoma</taxon>
    </lineage>
</organism>